<dbReference type="AlphaFoldDB" id="A0A0F9NKW1"/>
<dbReference type="EMBL" id="LAZR01003267">
    <property type="protein sequence ID" value="KKN20165.1"/>
    <property type="molecule type" value="Genomic_DNA"/>
</dbReference>
<dbReference type="PANTHER" id="PTHR43866:SF4">
    <property type="entry name" value="MALONATE-SEMIALDEHYDE DEHYDROGENASE"/>
    <property type="match status" value="1"/>
</dbReference>
<dbReference type="GO" id="GO:0006210">
    <property type="term" value="P:thymine catabolic process"/>
    <property type="evidence" value="ECO:0007669"/>
    <property type="project" value="TreeGrafter"/>
</dbReference>
<dbReference type="SUPFAM" id="SSF53720">
    <property type="entry name" value="ALDH-like"/>
    <property type="match status" value="1"/>
</dbReference>
<evidence type="ECO:0000259" key="1">
    <source>
        <dbReference type="Pfam" id="PF00171"/>
    </source>
</evidence>
<dbReference type="InterPro" id="IPR016163">
    <property type="entry name" value="Ald_DH_C"/>
</dbReference>
<dbReference type="InterPro" id="IPR016162">
    <property type="entry name" value="Ald_DH_N"/>
</dbReference>
<dbReference type="GO" id="GO:0006574">
    <property type="term" value="P:L-valine catabolic process"/>
    <property type="evidence" value="ECO:0007669"/>
    <property type="project" value="TreeGrafter"/>
</dbReference>
<organism evidence="2">
    <name type="scientific">marine sediment metagenome</name>
    <dbReference type="NCBI Taxonomy" id="412755"/>
    <lineage>
        <taxon>unclassified sequences</taxon>
        <taxon>metagenomes</taxon>
        <taxon>ecological metagenomes</taxon>
    </lineage>
</organism>
<dbReference type="NCBIfam" id="TIGR01722">
    <property type="entry name" value="MMSDH"/>
    <property type="match status" value="1"/>
</dbReference>
<sequence length="492" mass="54022">MNILKNYINGKFVASKSTQFIDIMDPAKDEVIALKPNSTQEEIDEAIAMAQVAFPGWRDTPGITRIHPLIKLHQLLFENLDKITEAVVVNHGKEWAAARGEVIRGYQMVEAALSVPEVQKGQFMSNIGTGIDEYSVLEPLGVVLIIVPFNFPAMIPFWFLPFAVATGNTVIIKSNSQTPLAMQIMTEYIDQAGFPKGVINYLHCNAAKGDYLIKHPLIKAVSSVGSTPIANHIYKTASAAGKRAQCHGGANNFLMVTEQANLDSVMPNIMNSCYGNTGQRCLSGSVIMVVGSQEYYVHFKKKFLEATNAQKIGYGMDKENAMGPIVSKKALAKILKQIQDGVDEGAELILDGRDLKIDGYPNGYWLGPCVYEKAKPGMKVYDDEIFGPVVCLDRVDTLTEAIEISNAHPMGNAITIYTENGLEAREFRYNSNAGQIGINIGIVAPIAWFPFAGAKNSFFGSLRAQGPEVIKFYTKEVVVIEKFHGTTEIPWD</sequence>
<dbReference type="GO" id="GO:0004491">
    <property type="term" value="F:methylmalonate-semialdehyde dehydrogenase (acylating, NAD) activity"/>
    <property type="evidence" value="ECO:0007669"/>
    <property type="project" value="InterPro"/>
</dbReference>
<dbReference type="FunFam" id="3.40.309.10:FF:000002">
    <property type="entry name" value="Methylmalonate-semialdehyde dehydrogenase (Acylating)"/>
    <property type="match status" value="1"/>
</dbReference>
<dbReference type="Pfam" id="PF00171">
    <property type="entry name" value="Aldedh"/>
    <property type="match status" value="1"/>
</dbReference>
<evidence type="ECO:0000313" key="2">
    <source>
        <dbReference type="EMBL" id="KKN20165.1"/>
    </source>
</evidence>
<reference evidence="2" key="1">
    <citation type="journal article" date="2015" name="Nature">
        <title>Complex archaea that bridge the gap between prokaryotes and eukaryotes.</title>
        <authorList>
            <person name="Spang A."/>
            <person name="Saw J.H."/>
            <person name="Jorgensen S.L."/>
            <person name="Zaremba-Niedzwiedzka K."/>
            <person name="Martijn J."/>
            <person name="Lind A.E."/>
            <person name="van Eijk R."/>
            <person name="Schleper C."/>
            <person name="Guy L."/>
            <person name="Ettema T.J."/>
        </authorList>
    </citation>
    <scope>NUCLEOTIDE SEQUENCE</scope>
</reference>
<dbReference type="InterPro" id="IPR015590">
    <property type="entry name" value="Aldehyde_DH_dom"/>
</dbReference>
<dbReference type="InterPro" id="IPR016161">
    <property type="entry name" value="Ald_DH/histidinol_DH"/>
</dbReference>
<gene>
    <name evidence="2" type="ORF">LCGC14_0938420</name>
</gene>
<dbReference type="PANTHER" id="PTHR43866">
    <property type="entry name" value="MALONATE-SEMIALDEHYDE DEHYDROGENASE"/>
    <property type="match status" value="1"/>
</dbReference>
<comment type="caution">
    <text evidence="2">The sequence shown here is derived from an EMBL/GenBank/DDBJ whole genome shotgun (WGS) entry which is preliminary data.</text>
</comment>
<name>A0A0F9NKW1_9ZZZZ</name>
<accession>A0A0F9NKW1</accession>
<dbReference type="Gene3D" id="3.40.605.10">
    <property type="entry name" value="Aldehyde Dehydrogenase, Chain A, domain 1"/>
    <property type="match status" value="1"/>
</dbReference>
<feature type="domain" description="Aldehyde dehydrogenase" evidence="1">
    <location>
        <begin position="12"/>
        <end position="475"/>
    </location>
</feature>
<protein>
    <recommendedName>
        <fullName evidence="1">Aldehyde dehydrogenase domain-containing protein</fullName>
    </recommendedName>
</protein>
<dbReference type="Gene3D" id="3.40.309.10">
    <property type="entry name" value="Aldehyde Dehydrogenase, Chain A, domain 2"/>
    <property type="match status" value="1"/>
</dbReference>
<proteinExistence type="predicted"/>
<dbReference type="InterPro" id="IPR010061">
    <property type="entry name" value="MeMal-semiAld_DH"/>
</dbReference>